<proteinExistence type="predicted"/>
<gene>
    <name evidence="1" type="ORF">SAMN05444394_1145</name>
</gene>
<accession>A0A1N6DM99</accession>
<evidence type="ECO:0000313" key="2">
    <source>
        <dbReference type="Proteomes" id="UP000185221"/>
    </source>
</evidence>
<organism evidence="1 2">
    <name type="scientific">Algoriphagus halophilus</name>
    <dbReference type="NCBI Taxonomy" id="226505"/>
    <lineage>
        <taxon>Bacteria</taxon>
        <taxon>Pseudomonadati</taxon>
        <taxon>Bacteroidota</taxon>
        <taxon>Cytophagia</taxon>
        <taxon>Cytophagales</taxon>
        <taxon>Cyclobacteriaceae</taxon>
        <taxon>Algoriphagus</taxon>
    </lineage>
</organism>
<dbReference type="AlphaFoldDB" id="A0A1N6DM99"/>
<dbReference type="Proteomes" id="UP000185221">
    <property type="component" value="Unassembled WGS sequence"/>
</dbReference>
<name>A0A1N6DM99_9BACT</name>
<sequence length="42" mass="4833">MKALSEGNAFLLKGVLNFFNLELPITNFTFYRILNVSKIINK</sequence>
<evidence type="ECO:0000313" key="1">
    <source>
        <dbReference type="EMBL" id="SIN71951.1"/>
    </source>
</evidence>
<reference evidence="2" key="1">
    <citation type="submission" date="2016-11" db="EMBL/GenBank/DDBJ databases">
        <authorList>
            <person name="Varghese N."/>
            <person name="Submissions S."/>
        </authorList>
    </citation>
    <scope>NUCLEOTIDE SEQUENCE [LARGE SCALE GENOMIC DNA]</scope>
    <source>
        <strain evidence="2">DSM 15292</strain>
    </source>
</reference>
<dbReference type="EMBL" id="FSRC01000001">
    <property type="protein sequence ID" value="SIN71951.1"/>
    <property type="molecule type" value="Genomic_DNA"/>
</dbReference>
<keyword evidence="2" id="KW-1185">Reference proteome</keyword>
<protein>
    <submittedName>
        <fullName evidence="1">Uncharacterized protein</fullName>
    </submittedName>
</protein>